<dbReference type="Gene3D" id="3.30.450.20">
    <property type="entry name" value="PAS domain"/>
    <property type="match status" value="1"/>
</dbReference>
<dbReference type="InterPro" id="IPR000014">
    <property type="entry name" value="PAS"/>
</dbReference>
<dbReference type="PROSITE" id="PS50045">
    <property type="entry name" value="SIGMA54_INTERACT_4"/>
    <property type="match status" value="1"/>
</dbReference>
<organism evidence="9 10">
    <name type="scientific">Candidimonas humi</name>
    <dbReference type="NCBI Taxonomy" id="683355"/>
    <lineage>
        <taxon>Bacteria</taxon>
        <taxon>Pseudomonadati</taxon>
        <taxon>Pseudomonadota</taxon>
        <taxon>Betaproteobacteria</taxon>
        <taxon>Burkholderiales</taxon>
        <taxon>Alcaligenaceae</taxon>
        <taxon>Candidimonas</taxon>
    </lineage>
</organism>
<dbReference type="InterPro" id="IPR009057">
    <property type="entry name" value="Homeodomain-like_sf"/>
</dbReference>
<keyword evidence="10" id="KW-1185">Reference proteome</keyword>
<feature type="region of interest" description="Disordered" evidence="6">
    <location>
        <begin position="591"/>
        <end position="618"/>
    </location>
</feature>
<dbReference type="SUPFAM" id="SSF159800">
    <property type="entry name" value="PrpR receptor domain-like"/>
    <property type="match status" value="1"/>
</dbReference>
<dbReference type="InterPro" id="IPR002078">
    <property type="entry name" value="Sigma_54_int"/>
</dbReference>
<evidence type="ECO:0000259" key="7">
    <source>
        <dbReference type="PROSITE" id="PS50045"/>
    </source>
</evidence>
<comment type="caution">
    <text evidence="9">The sequence shown here is derived from an EMBL/GenBank/DDBJ whole genome shotgun (WGS) entry which is preliminary data.</text>
</comment>
<protein>
    <submittedName>
        <fullName evidence="9">Propionate catabolism operon regulatory protein PrpR</fullName>
    </submittedName>
</protein>
<accession>A0ABV8NUB9</accession>
<evidence type="ECO:0000313" key="9">
    <source>
        <dbReference type="EMBL" id="MFC4199613.1"/>
    </source>
</evidence>
<dbReference type="SUPFAM" id="SSF46689">
    <property type="entry name" value="Homeodomain-like"/>
    <property type="match status" value="1"/>
</dbReference>
<dbReference type="PANTHER" id="PTHR32071">
    <property type="entry name" value="TRANSCRIPTIONAL REGULATORY PROTEIN"/>
    <property type="match status" value="1"/>
</dbReference>
<evidence type="ECO:0000313" key="10">
    <source>
        <dbReference type="Proteomes" id="UP001595848"/>
    </source>
</evidence>
<keyword evidence="5" id="KW-0804">Transcription</keyword>
<dbReference type="InterPro" id="IPR013767">
    <property type="entry name" value="PAS_fold"/>
</dbReference>
<dbReference type="CDD" id="cd00130">
    <property type="entry name" value="PAS"/>
    <property type="match status" value="1"/>
</dbReference>
<dbReference type="Pfam" id="PF25601">
    <property type="entry name" value="AAA_lid_14"/>
    <property type="match status" value="1"/>
</dbReference>
<dbReference type="Pfam" id="PF02954">
    <property type="entry name" value="HTH_8"/>
    <property type="match status" value="1"/>
</dbReference>
<dbReference type="RefSeq" id="WP_376810903.1">
    <property type="nucleotide sequence ID" value="NZ_JBHSBV010000001.1"/>
</dbReference>
<dbReference type="InterPro" id="IPR035965">
    <property type="entry name" value="PAS-like_dom_sf"/>
</dbReference>
<dbReference type="Proteomes" id="UP001595848">
    <property type="component" value="Unassembled WGS sequence"/>
</dbReference>
<dbReference type="NCBIfam" id="TIGR02329">
    <property type="entry name" value="propionate_PrpR"/>
    <property type="match status" value="1"/>
</dbReference>
<evidence type="ECO:0000256" key="1">
    <source>
        <dbReference type="ARBA" id="ARBA00022741"/>
    </source>
</evidence>
<dbReference type="InterPro" id="IPR003593">
    <property type="entry name" value="AAA+_ATPase"/>
</dbReference>
<sequence length="649" mass="71254">MKRNMSQFSPNEPLPVIWAISGHRLIDVFRQVAPDMEGRASISIIHRGYEEALSEIELRSERHHCDVIVAAGSHGAYLRRNLPHPVALVKVGGSDLLAALCKARQLSDRIAILMLKRIPPELQRFADLFSLPLVLRSYETAEEARHCLRQLANDGIQVVVGPGQVADLADEVGLTGVLVYSAESVQTAFDDAIEMAAAQRAEKSRRTQLDSILYHLGDGVVAVDMDAHIVMANPAAEQLTGKPIRAALGKPFGDVLPALHLRHVITSGTPELGAVEELAGKSIVVDRVPLFDEGKQTGAILALHGSNRLELAVSKLRAHTHRRSQVAKYRLDDMVSASPAMRRVIAQSKVFAQHSDAGILIHGESGTGKELLAQGIHNASRRARNPFIAINCGAFTETLLESELFGYDEGAFTGARKQGKAGLFEAADGGTLFLDEIGEMPLPLQTRLLRALQEKEIMRVGSVDPLPINVRAVAATHRDLASMVASGQFREDLFYRLNILRVDVPPLRERPEDIEVLVRKLVPAALARTGLDSLCSEVLAAVQPVMRQYAWPGNVRELENAVERLTMICLATGSAIRPSEMSELLDQAMQRQRNPEVSATEAATMRKRRPRASREEAGRVLEDCQGDHREAARRLGVSRTTLWRWLTQG</sequence>
<feature type="domain" description="PAS" evidence="8">
    <location>
        <begin position="205"/>
        <end position="260"/>
    </location>
</feature>
<dbReference type="InterPro" id="IPR058031">
    <property type="entry name" value="AAA_lid_NorR"/>
</dbReference>
<keyword evidence="1" id="KW-0547">Nucleotide-binding</keyword>
<dbReference type="CDD" id="cd00009">
    <property type="entry name" value="AAA"/>
    <property type="match status" value="1"/>
</dbReference>
<dbReference type="SUPFAM" id="SSF52540">
    <property type="entry name" value="P-loop containing nucleoside triphosphate hydrolases"/>
    <property type="match status" value="1"/>
</dbReference>
<dbReference type="Gene3D" id="1.10.10.60">
    <property type="entry name" value="Homeodomain-like"/>
    <property type="match status" value="1"/>
</dbReference>
<dbReference type="Gene3D" id="3.40.50.2300">
    <property type="match status" value="1"/>
</dbReference>
<dbReference type="Pfam" id="PF00989">
    <property type="entry name" value="PAS"/>
    <property type="match status" value="1"/>
</dbReference>
<reference evidence="10" key="1">
    <citation type="journal article" date="2019" name="Int. J. Syst. Evol. Microbiol.">
        <title>The Global Catalogue of Microorganisms (GCM) 10K type strain sequencing project: providing services to taxonomists for standard genome sequencing and annotation.</title>
        <authorList>
            <consortium name="The Broad Institute Genomics Platform"/>
            <consortium name="The Broad Institute Genome Sequencing Center for Infectious Disease"/>
            <person name="Wu L."/>
            <person name="Ma J."/>
        </authorList>
    </citation>
    <scope>NUCLEOTIDE SEQUENCE [LARGE SCALE GENOMIC DNA]</scope>
    <source>
        <strain evidence="10">LMG 24813</strain>
    </source>
</reference>
<keyword evidence="3" id="KW-0805">Transcription regulation</keyword>
<evidence type="ECO:0000256" key="6">
    <source>
        <dbReference type="SAM" id="MobiDB-lite"/>
    </source>
</evidence>
<dbReference type="Gene3D" id="3.40.50.300">
    <property type="entry name" value="P-loop containing nucleotide triphosphate hydrolases"/>
    <property type="match status" value="1"/>
</dbReference>
<dbReference type="PANTHER" id="PTHR32071:SF81">
    <property type="entry name" value="PROPIONATE CATABOLISM OPERON REGULATORY PROTEIN"/>
    <property type="match status" value="1"/>
</dbReference>
<dbReference type="PROSITE" id="PS00675">
    <property type="entry name" value="SIGMA54_INTERACT_1"/>
    <property type="match status" value="1"/>
</dbReference>
<dbReference type="EMBL" id="JBHSBV010000001">
    <property type="protein sequence ID" value="MFC4199613.1"/>
    <property type="molecule type" value="Genomic_DNA"/>
</dbReference>
<dbReference type="InterPro" id="IPR027417">
    <property type="entry name" value="P-loop_NTPase"/>
</dbReference>
<dbReference type="InterPro" id="IPR012704">
    <property type="entry name" value="Sig_transdc_resp-reg_PrpR"/>
</dbReference>
<name>A0ABV8NUB9_9BURK</name>
<dbReference type="PROSITE" id="PS50112">
    <property type="entry name" value="PAS"/>
    <property type="match status" value="1"/>
</dbReference>
<dbReference type="Pfam" id="PF00158">
    <property type="entry name" value="Sigma54_activat"/>
    <property type="match status" value="1"/>
</dbReference>
<dbReference type="SUPFAM" id="SSF55785">
    <property type="entry name" value="PYP-like sensor domain (PAS domain)"/>
    <property type="match status" value="1"/>
</dbReference>
<dbReference type="InterPro" id="IPR010524">
    <property type="entry name" value="Sig_transdc_resp-reg_PrpR_N"/>
</dbReference>
<feature type="domain" description="Sigma-54 factor interaction" evidence="7">
    <location>
        <begin position="334"/>
        <end position="567"/>
    </location>
</feature>
<dbReference type="Gene3D" id="1.10.8.60">
    <property type="match status" value="1"/>
</dbReference>
<dbReference type="SMART" id="SM00382">
    <property type="entry name" value="AAA"/>
    <property type="match status" value="1"/>
</dbReference>
<gene>
    <name evidence="9" type="primary">prpR</name>
    <name evidence="9" type="ORF">ACFOY1_01485</name>
</gene>
<evidence type="ECO:0000259" key="8">
    <source>
        <dbReference type="PROSITE" id="PS50112"/>
    </source>
</evidence>
<dbReference type="SMART" id="SM00091">
    <property type="entry name" value="PAS"/>
    <property type="match status" value="1"/>
</dbReference>
<dbReference type="PROSITE" id="PS00676">
    <property type="entry name" value="SIGMA54_INTERACT_2"/>
    <property type="match status" value="1"/>
</dbReference>
<keyword evidence="2" id="KW-0067">ATP-binding</keyword>
<evidence type="ECO:0000256" key="3">
    <source>
        <dbReference type="ARBA" id="ARBA00023015"/>
    </source>
</evidence>
<evidence type="ECO:0000256" key="5">
    <source>
        <dbReference type="ARBA" id="ARBA00023163"/>
    </source>
</evidence>
<evidence type="ECO:0000256" key="4">
    <source>
        <dbReference type="ARBA" id="ARBA00023125"/>
    </source>
</evidence>
<proteinExistence type="predicted"/>
<dbReference type="Pfam" id="PF06506">
    <property type="entry name" value="PrpR_N"/>
    <property type="match status" value="1"/>
</dbReference>
<dbReference type="InterPro" id="IPR025662">
    <property type="entry name" value="Sigma_54_int_dom_ATP-bd_1"/>
</dbReference>
<evidence type="ECO:0000256" key="2">
    <source>
        <dbReference type="ARBA" id="ARBA00022840"/>
    </source>
</evidence>
<dbReference type="PROSITE" id="PS00688">
    <property type="entry name" value="SIGMA54_INTERACT_3"/>
    <property type="match status" value="1"/>
</dbReference>
<keyword evidence="4" id="KW-0238">DNA-binding</keyword>
<dbReference type="InterPro" id="IPR025944">
    <property type="entry name" value="Sigma_54_int_dom_CS"/>
</dbReference>
<dbReference type="InterPro" id="IPR025943">
    <property type="entry name" value="Sigma_54_int_dom_ATP-bd_2"/>
</dbReference>
<dbReference type="InterPro" id="IPR002197">
    <property type="entry name" value="HTH_Fis"/>
</dbReference>